<sequence>MSTTAPERQGPGAGAPAAAPARSGAQPRPIRTSGWASYAGYGVVALVLALFAVLSPVFTDPANVASIINQATVTAIAGMGLAVVVIVGGDDVVEGGIDLSVGATAAVAGSVAAVLVSAGLGPAPAVLAALGVALLIGTANGVAVGLGLRPLLATLATMGIATSLDLVVSQNMKIALEGQPFTWLRDAGGLGVSGAVVVLLVVAAAFIWVFHRTRLGVNAYAVGQNPTAARVAGLNPARYRFASYLVSSGLAGVAGILLASRLSAAVPGIGTQILLDIILVAYMSTVFSRRLVITIGGTLLAALFVTALSNGMTLAGIASQWVGAVKGALILAVLTVVVLRSKAGNR</sequence>
<feature type="transmembrane region" description="Helical" evidence="7">
    <location>
        <begin position="241"/>
        <end position="259"/>
    </location>
</feature>
<dbReference type="EMBL" id="BKDJ01000016">
    <property type="protein sequence ID" value="GER24109.1"/>
    <property type="molecule type" value="Genomic_DNA"/>
</dbReference>
<comment type="caution">
    <text evidence="8">The sequence shown here is derived from an EMBL/GenBank/DDBJ whole genome shotgun (WGS) entry which is preliminary data.</text>
</comment>
<dbReference type="CDD" id="cd06579">
    <property type="entry name" value="TM_PBP1_transp_AraH_like"/>
    <property type="match status" value="1"/>
</dbReference>
<protein>
    <submittedName>
        <fullName evidence="8">ABC transporter permease</fullName>
    </submittedName>
</protein>
<accession>A0A5A7NTM3</accession>
<evidence type="ECO:0000256" key="7">
    <source>
        <dbReference type="SAM" id="Phobius"/>
    </source>
</evidence>
<feature type="transmembrane region" description="Helical" evidence="7">
    <location>
        <begin position="291"/>
        <end position="309"/>
    </location>
</feature>
<gene>
    <name evidence="8" type="ORF">NCCP1664_26040</name>
</gene>
<feature type="transmembrane region" description="Helical" evidence="7">
    <location>
        <begin position="126"/>
        <end position="144"/>
    </location>
</feature>
<keyword evidence="3 7" id="KW-0812">Transmembrane</keyword>
<keyword evidence="9" id="KW-1185">Reference proteome</keyword>
<name>A0A5A7NTM3_9MICC</name>
<organism evidence="8 9">
    <name type="scientific">Zafaria cholistanensis</name>
    <dbReference type="NCBI Taxonomy" id="1682741"/>
    <lineage>
        <taxon>Bacteria</taxon>
        <taxon>Bacillati</taxon>
        <taxon>Actinomycetota</taxon>
        <taxon>Actinomycetes</taxon>
        <taxon>Micrococcales</taxon>
        <taxon>Micrococcaceae</taxon>
        <taxon>Zafaria</taxon>
    </lineage>
</organism>
<dbReference type="Pfam" id="PF02653">
    <property type="entry name" value="BPD_transp_2"/>
    <property type="match status" value="1"/>
</dbReference>
<comment type="subcellular location">
    <subcellularLocation>
        <location evidence="1">Cell membrane</location>
        <topology evidence="1">Multi-pass membrane protein</topology>
    </subcellularLocation>
</comment>
<dbReference type="PANTHER" id="PTHR32196">
    <property type="entry name" value="ABC TRANSPORTER PERMEASE PROTEIN YPHD-RELATED-RELATED"/>
    <property type="match status" value="1"/>
</dbReference>
<dbReference type="Proteomes" id="UP000325307">
    <property type="component" value="Unassembled WGS sequence"/>
</dbReference>
<evidence type="ECO:0000256" key="5">
    <source>
        <dbReference type="ARBA" id="ARBA00023136"/>
    </source>
</evidence>
<dbReference type="GO" id="GO:0022857">
    <property type="term" value="F:transmembrane transporter activity"/>
    <property type="evidence" value="ECO:0007669"/>
    <property type="project" value="InterPro"/>
</dbReference>
<feature type="region of interest" description="Disordered" evidence="6">
    <location>
        <begin position="1"/>
        <end position="27"/>
    </location>
</feature>
<reference evidence="8 9" key="1">
    <citation type="submission" date="2019-09" db="EMBL/GenBank/DDBJ databases">
        <title>Arthrobacter zafarii sp. nov., a moderately thermotolerant and halotolerant actinobacterium isolated from Cholistan desert soil of Pakistan.</title>
        <authorList>
            <person name="Amin A."/>
            <person name="Ahmed I."/>
            <person name="Khalid N."/>
            <person name="Schumann P."/>
            <person name="Busse H.J."/>
            <person name="Khan I.U."/>
            <person name="Li S."/>
            <person name="Li W.J."/>
        </authorList>
    </citation>
    <scope>NUCLEOTIDE SEQUENCE [LARGE SCALE GENOMIC DNA]</scope>
    <source>
        <strain evidence="8 9">NCCP-1664</strain>
    </source>
</reference>
<feature type="transmembrane region" description="Helical" evidence="7">
    <location>
        <begin position="64"/>
        <end position="87"/>
    </location>
</feature>
<keyword evidence="4 7" id="KW-1133">Transmembrane helix</keyword>
<evidence type="ECO:0000256" key="3">
    <source>
        <dbReference type="ARBA" id="ARBA00022692"/>
    </source>
</evidence>
<evidence type="ECO:0000313" key="8">
    <source>
        <dbReference type="EMBL" id="GER24109.1"/>
    </source>
</evidence>
<evidence type="ECO:0000256" key="2">
    <source>
        <dbReference type="ARBA" id="ARBA00022475"/>
    </source>
</evidence>
<feature type="transmembrane region" description="Helical" evidence="7">
    <location>
        <begin position="38"/>
        <end position="58"/>
    </location>
</feature>
<keyword evidence="5 7" id="KW-0472">Membrane</keyword>
<evidence type="ECO:0000256" key="6">
    <source>
        <dbReference type="SAM" id="MobiDB-lite"/>
    </source>
</evidence>
<proteinExistence type="predicted"/>
<feature type="transmembrane region" description="Helical" evidence="7">
    <location>
        <begin position="188"/>
        <end position="210"/>
    </location>
</feature>
<feature type="transmembrane region" description="Helical" evidence="7">
    <location>
        <begin position="321"/>
        <end position="339"/>
    </location>
</feature>
<evidence type="ECO:0000256" key="1">
    <source>
        <dbReference type="ARBA" id="ARBA00004651"/>
    </source>
</evidence>
<evidence type="ECO:0000313" key="9">
    <source>
        <dbReference type="Proteomes" id="UP000325307"/>
    </source>
</evidence>
<feature type="transmembrane region" description="Helical" evidence="7">
    <location>
        <begin position="99"/>
        <end position="120"/>
    </location>
</feature>
<dbReference type="InterPro" id="IPR001851">
    <property type="entry name" value="ABC_transp_permease"/>
</dbReference>
<evidence type="ECO:0000256" key="4">
    <source>
        <dbReference type="ARBA" id="ARBA00022989"/>
    </source>
</evidence>
<feature type="transmembrane region" description="Helical" evidence="7">
    <location>
        <begin position="265"/>
        <end position="284"/>
    </location>
</feature>
<feature type="transmembrane region" description="Helical" evidence="7">
    <location>
        <begin position="151"/>
        <end position="168"/>
    </location>
</feature>
<dbReference type="AlphaFoldDB" id="A0A5A7NTM3"/>
<dbReference type="OrthoDB" id="9808136at2"/>
<dbReference type="GO" id="GO:0005886">
    <property type="term" value="C:plasma membrane"/>
    <property type="evidence" value="ECO:0007669"/>
    <property type="project" value="UniProtKB-SubCell"/>
</dbReference>
<dbReference type="RefSeq" id="WP_149957698.1">
    <property type="nucleotide sequence ID" value="NZ_BKDJ01000016.1"/>
</dbReference>
<keyword evidence="2" id="KW-1003">Cell membrane</keyword>